<dbReference type="EMBL" id="RBIL01000001">
    <property type="protein sequence ID" value="RKQ92598.1"/>
    <property type="molecule type" value="Genomic_DNA"/>
</dbReference>
<name>A0A660LC30_9ACTN</name>
<keyword evidence="3" id="KW-1185">Reference proteome</keyword>
<gene>
    <name evidence="2" type="ORF">C8N24_2450</name>
</gene>
<evidence type="ECO:0000313" key="3">
    <source>
        <dbReference type="Proteomes" id="UP000278962"/>
    </source>
</evidence>
<feature type="transmembrane region" description="Helical" evidence="1">
    <location>
        <begin position="161"/>
        <end position="183"/>
    </location>
</feature>
<keyword evidence="1" id="KW-1133">Transmembrane helix</keyword>
<feature type="transmembrane region" description="Helical" evidence="1">
    <location>
        <begin position="88"/>
        <end position="107"/>
    </location>
</feature>
<comment type="caution">
    <text evidence="2">The sequence shown here is derived from an EMBL/GenBank/DDBJ whole genome shotgun (WGS) entry which is preliminary data.</text>
</comment>
<keyword evidence="1" id="KW-0812">Transmembrane</keyword>
<dbReference type="Proteomes" id="UP000278962">
    <property type="component" value="Unassembled WGS sequence"/>
</dbReference>
<protein>
    <submittedName>
        <fullName evidence="2">Uncharacterized protein</fullName>
    </submittedName>
</protein>
<keyword evidence="1" id="KW-0472">Membrane</keyword>
<evidence type="ECO:0000256" key="1">
    <source>
        <dbReference type="SAM" id="Phobius"/>
    </source>
</evidence>
<dbReference type="AlphaFoldDB" id="A0A660LC30"/>
<organism evidence="2 3">
    <name type="scientific">Solirubrobacter pauli</name>
    <dbReference type="NCBI Taxonomy" id="166793"/>
    <lineage>
        <taxon>Bacteria</taxon>
        <taxon>Bacillati</taxon>
        <taxon>Actinomycetota</taxon>
        <taxon>Thermoleophilia</taxon>
        <taxon>Solirubrobacterales</taxon>
        <taxon>Solirubrobacteraceae</taxon>
        <taxon>Solirubrobacter</taxon>
    </lineage>
</organism>
<reference evidence="2 3" key="1">
    <citation type="submission" date="2018-10" db="EMBL/GenBank/DDBJ databases">
        <title>Genomic Encyclopedia of Archaeal and Bacterial Type Strains, Phase II (KMG-II): from individual species to whole genera.</title>
        <authorList>
            <person name="Goeker M."/>
        </authorList>
    </citation>
    <scope>NUCLEOTIDE SEQUENCE [LARGE SCALE GENOMIC DNA]</scope>
    <source>
        <strain evidence="2 3">DSM 14954</strain>
    </source>
</reference>
<feature type="transmembrane region" description="Helical" evidence="1">
    <location>
        <begin position="119"/>
        <end position="141"/>
    </location>
</feature>
<feature type="transmembrane region" description="Helical" evidence="1">
    <location>
        <begin position="33"/>
        <end position="56"/>
    </location>
</feature>
<proteinExistence type="predicted"/>
<evidence type="ECO:0000313" key="2">
    <source>
        <dbReference type="EMBL" id="RKQ92598.1"/>
    </source>
</evidence>
<sequence length="226" mass="24359">MHYPMKADQLALVQGWPHTRATLRRWNAAPWRLLAAWSLGSLLVTGLLLAATWFVAANALPDATRHSYPGLTRPATLADFGFVARRNFTVLALHALACVAGFLAGWVRPGEQATRAQRYAAPLAIIFVTAATLFSLMAQANALGHGAADLAWTLGIEPHTLLLRLLPHALPELFAVFLPLAAWSIASRRGAWDELLAATIATTAIAGPLVLLAAAIETWVTPLYFL</sequence>
<feature type="transmembrane region" description="Helical" evidence="1">
    <location>
        <begin position="195"/>
        <end position="216"/>
    </location>
</feature>
<accession>A0A660LC30</accession>